<dbReference type="NCBIfam" id="TIGR01451">
    <property type="entry name" value="B_ant_repeat"/>
    <property type="match status" value="1"/>
</dbReference>
<evidence type="ECO:0000313" key="1">
    <source>
        <dbReference type="EMBL" id="SFF41596.1"/>
    </source>
</evidence>
<accession>A0A1I2IL65</accession>
<dbReference type="InterPro" id="IPR047589">
    <property type="entry name" value="DUF11_rpt"/>
</dbReference>
<organism evidence="1 2">
    <name type="scientific">Flavobacterium xueshanense</name>
    <dbReference type="NCBI Taxonomy" id="935223"/>
    <lineage>
        <taxon>Bacteria</taxon>
        <taxon>Pseudomonadati</taxon>
        <taxon>Bacteroidota</taxon>
        <taxon>Flavobacteriia</taxon>
        <taxon>Flavobacteriales</taxon>
        <taxon>Flavobacteriaceae</taxon>
        <taxon>Flavobacterium</taxon>
    </lineage>
</organism>
<reference evidence="2" key="1">
    <citation type="submission" date="2016-10" db="EMBL/GenBank/DDBJ databases">
        <authorList>
            <person name="Varghese N."/>
            <person name="Submissions S."/>
        </authorList>
    </citation>
    <scope>NUCLEOTIDE SEQUENCE [LARGE SCALE GENOMIC DNA]</scope>
    <source>
        <strain evidence="2">CGMCC 1.9227</strain>
    </source>
</reference>
<name>A0A1I2IL65_9FLAO</name>
<keyword evidence="2" id="KW-1185">Reference proteome</keyword>
<dbReference type="STRING" id="935223.SAMN04488131_12059"/>
<dbReference type="AlphaFoldDB" id="A0A1I2IL65"/>
<dbReference type="RefSeq" id="WP_091208610.1">
    <property type="nucleotide sequence ID" value="NZ_FONQ01000020.1"/>
</dbReference>
<gene>
    <name evidence="1" type="ORF">SAMN04488131_12059</name>
</gene>
<feature type="non-terminal residue" evidence="1">
    <location>
        <position position="1038"/>
    </location>
</feature>
<proteinExistence type="predicted"/>
<evidence type="ECO:0000313" key="2">
    <source>
        <dbReference type="Proteomes" id="UP000198596"/>
    </source>
</evidence>
<sequence length="1038" mass="110470">MKKLYSKSKIVYPIYRLFFIAIFFLGFAFSLNAQVKVPFKERTSTFSPLKKTYNVKGDFTMIGNTNLTLQNYGDNVTNDNPMIYVDIDNDSKTWNSSSSTLSLPADNGTASSCSNIVYAGLYWTGRASDSDTNNYIVAASKDGDNKNFDKRVISLKGPGESKYTNITASSIGNVNEIYYPNNLDGYMYSAYAEVTQYVKDNGVGEYFAADIALKQGSGGGTGFYGGWGLIVIYENSSMKNRDITVFDGHGYVKGSTTINHEIDVTGFNAVPSGNVGIKLGMIAGEGDRGISGDYFQIQKKNSTNYLSLNHSANSTNNFFNSSIQTGGNQRNPSLVNNTGLDISMFTIPNTDNSIIGNNQTSTKFKYGSTQDTYVIFAIAMAVDAYVPDIEGIITATKIDNVPVSGTSPTTALPGQELEYKIQIENRGTEAINNTKIVIPIPYNATYIANSASKTINFTPNPSPNTLIYEPTTGANGSVVWDFGTLPLPANGDKNSVLAELTFKFKITEDCTLLKNANCNNVVSVIGFLSGTGSVSTVKVIDKSLIQGYTSGGNCQGTAIPTPYITTIDAAAYVNANCQATPPITAFTFCNAGSTIPITAVAGAFPTGATFYNSYPVVSGTTIQYTINKPFPATVGTSTYYSVPPGVGSGCYFQFTITVSSITSLPIVTDVKYCIGENTVPLIATASNPSYNLYYYTSETSSAQMSITPSSTTVGETTYYVAEGQTNSCIGPKKPIKVTVYPKPTVTAPVNKTFEGCETDAITDLSYSKTDINITLSQFTTAGGTFPNSSNVSTYSISYKDSKSGSCPITVERTFKITTICGSTIVKQTIKILDTTAPTITGTLSDVNVEGCSLTDLPPAVKTVAALELLGLSISDNCTTDLKMTITNSDIINGNLPTVIIRTYTISDKCNNQTTVNQKIIVDDTIVPVTPILSDVTGQCSATATAPTTTDVCSGNSIVGTTTDALTYNAQGTYTITWTFNDGKGNNVTATQNVIVKDTVKPTITCAMPVTVPVDAASCTTAKANVTLGTPTTTDNCGV</sequence>
<dbReference type="Proteomes" id="UP000198596">
    <property type="component" value="Unassembled WGS sequence"/>
</dbReference>
<dbReference type="EMBL" id="FONQ01000020">
    <property type="protein sequence ID" value="SFF41596.1"/>
    <property type="molecule type" value="Genomic_DNA"/>
</dbReference>
<protein>
    <submittedName>
        <fullName evidence="1">Conserved repeat domain-containing protein</fullName>
    </submittedName>
</protein>
<dbReference type="OrthoDB" id="599464at2"/>